<dbReference type="PANTHER" id="PTHR36926:SF1">
    <property type="entry name" value="COLICIN V PRODUCTION PROTEIN"/>
    <property type="match status" value="1"/>
</dbReference>
<dbReference type="Pfam" id="PF02674">
    <property type="entry name" value="Colicin_V"/>
    <property type="match status" value="1"/>
</dbReference>
<evidence type="ECO:0000256" key="5">
    <source>
        <dbReference type="SAM" id="Phobius"/>
    </source>
</evidence>
<evidence type="ECO:0000313" key="6">
    <source>
        <dbReference type="EMBL" id="MFG6449237.1"/>
    </source>
</evidence>
<feature type="transmembrane region" description="Helical" evidence="5">
    <location>
        <begin position="31"/>
        <end position="52"/>
    </location>
</feature>
<protein>
    <submittedName>
        <fullName evidence="6">CvpA family protein</fullName>
    </submittedName>
</protein>
<evidence type="ECO:0000256" key="3">
    <source>
        <dbReference type="ARBA" id="ARBA00022989"/>
    </source>
</evidence>
<comment type="caution">
    <text evidence="6">The sequence shown here is derived from an EMBL/GenBank/DDBJ whole genome shotgun (WGS) entry which is preliminary data.</text>
</comment>
<dbReference type="PANTHER" id="PTHR36926">
    <property type="entry name" value="COLICIN V PRODUCTION PROTEIN"/>
    <property type="match status" value="1"/>
</dbReference>
<keyword evidence="7" id="KW-1185">Reference proteome</keyword>
<evidence type="ECO:0000256" key="1">
    <source>
        <dbReference type="ARBA" id="ARBA00004141"/>
    </source>
</evidence>
<dbReference type="InterPro" id="IPR052719">
    <property type="entry name" value="CvpA-like"/>
</dbReference>
<reference evidence="6 7" key="1">
    <citation type="submission" date="2024-08" db="EMBL/GenBank/DDBJ databases">
        <authorList>
            <person name="Lu H."/>
        </authorList>
    </citation>
    <scope>NUCLEOTIDE SEQUENCE [LARGE SCALE GENOMIC DNA]</scope>
    <source>
        <strain evidence="6 7">BYS180W</strain>
    </source>
</reference>
<keyword evidence="2 5" id="KW-0812">Transmembrane</keyword>
<evidence type="ECO:0000256" key="2">
    <source>
        <dbReference type="ARBA" id="ARBA00022692"/>
    </source>
</evidence>
<dbReference type="Proteomes" id="UP001606099">
    <property type="component" value="Unassembled WGS sequence"/>
</dbReference>
<keyword evidence="4 5" id="KW-0472">Membrane</keyword>
<proteinExistence type="predicted"/>
<evidence type="ECO:0000256" key="4">
    <source>
        <dbReference type="ARBA" id="ARBA00023136"/>
    </source>
</evidence>
<feature type="transmembrane region" description="Helical" evidence="5">
    <location>
        <begin position="110"/>
        <end position="132"/>
    </location>
</feature>
<dbReference type="RefSeq" id="WP_394462237.1">
    <property type="nucleotide sequence ID" value="NZ_JBIGHZ010000005.1"/>
</dbReference>
<gene>
    <name evidence="6" type="ORF">ACG0Z6_13490</name>
</gene>
<accession>A0ABW7FY70</accession>
<comment type="subcellular location">
    <subcellularLocation>
        <location evidence="1">Membrane</location>
        <topology evidence="1">Multi-pass membrane protein</topology>
    </subcellularLocation>
</comment>
<feature type="transmembrane region" description="Helical" evidence="5">
    <location>
        <begin position="6"/>
        <end position="24"/>
    </location>
</feature>
<feature type="transmembrane region" description="Helical" evidence="5">
    <location>
        <begin position="64"/>
        <end position="89"/>
    </location>
</feature>
<name>A0ABW7FY70_9BURK</name>
<keyword evidence="3 5" id="KW-1133">Transmembrane helix</keyword>
<evidence type="ECO:0000313" key="7">
    <source>
        <dbReference type="Proteomes" id="UP001606099"/>
    </source>
</evidence>
<dbReference type="InterPro" id="IPR003825">
    <property type="entry name" value="Colicin-V_CvpA"/>
</dbReference>
<organism evidence="6 7">
    <name type="scientific">Roseateles rivi</name>
    <dbReference type="NCBI Taxonomy" id="3299028"/>
    <lineage>
        <taxon>Bacteria</taxon>
        <taxon>Pseudomonadati</taxon>
        <taxon>Pseudomonadota</taxon>
        <taxon>Betaproteobacteria</taxon>
        <taxon>Burkholderiales</taxon>
        <taxon>Sphaerotilaceae</taxon>
        <taxon>Roseateles</taxon>
    </lineage>
</organism>
<dbReference type="EMBL" id="JBIGHZ010000005">
    <property type="protein sequence ID" value="MFG6449237.1"/>
    <property type="molecule type" value="Genomic_DNA"/>
</dbReference>
<sequence length="171" mass="18467">MAWIDIAFWGGLGLSVVLGFWRGLTFELLSLLGWVAAYFAAPFLQPLVAANLPAMPMGQGATLVVAWVLSALLILVLWGLAAKVVRALLHATPLNVLDRMGGAVFGALRAFLLSLLLVVLVGMTPAVNWQAWQSSQWVPWLQLGLSGLKPWVPPAVQQYLSPRESQAPMAI</sequence>